<dbReference type="PANTHER" id="PTHR48012">
    <property type="entry name" value="STERILE20-LIKE KINASE, ISOFORM B-RELATED"/>
    <property type="match status" value="1"/>
</dbReference>
<dbReference type="GO" id="GO:0005524">
    <property type="term" value="F:ATP binding"/>
    <property type="evidence" value="ECO:0007669"/>
    <property type="project" value="UniProtKB-UniRule"/>
</dbReference>
<keyword evidence="9 15" id="KW-0547">Nucleotide-binding</keyword>
<feature type="domain" description="Protein kinase" evidence="18">
    <location>
        <begin position="15"/>
        <end position="265"/>
    </location>
</feature>
<dbReference type="InParanoid" id="A0A1V9XX20"/>
<keyword evidence="12" id="KW-0460">Magnesium</keyword>
<keyword evidence="10 19" id="KW-0418">Kinase</keyword>
<dbReference type="InterPro" id="IPR046409">
    <property type="entry name" value="PDC10_dimerisation_sf"/>
</dbReference>
<feature type="coiled-coil region" evidence="16">
    <location>
        <begin position="41"/>
        <end position="68"/>
    </location>
</feature>
<dbReference type="FunFam" id="1.10.510.10:FF:000207">
    <property type="entry name" value="serine/threonine-protein kinase dst1 isoform X1"/>
    <property type="match status" value="1"/>
</dbReference>
<dbReference type="GO" id="GO:0046872">
    <property type="term" value="F:metal ion binding"/>
    <property type="evidence" value="ECO:0007669"/>
    <property type="project" value="UniProtKB-KW"/>
</dbReference>
<evidence type="ECO:0000256" key="12">
    <source>
        <dbReference type="ARBA" id="ARBA00022842"/>
    </source>
</evidence>
<evidence type="ECO:0000256" key="8">
    <source>
        <dbReference type="ARBA" id="ARBA00022723"/>
    </source>
</evidence>
<evidence type="ECO:0000256" key="15">
    <source>
        <dbReference type="PROSITE-ProRule" id="PRU10141"/>
    </source>
</evidence>
<dbReference type="SUPFAM" id="SSF56112">
    <property type="entry name" value="Protein kinase-like (PK-like)"/>
    <property type="match status" value="1"/>
</dbReference>
<comment type="catalytic activity">
    <reaction evidence="13">
        <text>L-threonyl-[protein] + ATP = O-phospho-L-threonyl-[protein] + ADP + H(+)</text>
        <dbReference type="Rhea" id="RHEA:46608"/>
        <dbReference type="Rhea" id="RHEA-COMP:11060"/>
        <dbReference type="Rhea" id="RHEA-COMP:11605"/>
        <dbReference type="ChEBI" id="CHEBI:15378"/>
        <dbReference type="ChEBI" id="CHEBI:30013"/>
        <dbReference type="ChEBI" id="CHEBI:30616"/>
        <dbReference type="ChEBI" id="CHEBI:61977"/>
        <dbReference type="ChEBI" id="CHEBI:456216"/>
        <dbReference type="EC" id="2.7.11.1"/>
    </reaction>
</comment>
<dbReference type="EC" id="2.7.11.1" evidence="4"/>
<dbReference type="InterPro" id="IPR050629">
    <property type="entry name" value="STE20/SPS1-PAK"/>
</dbReference>
<keyword evidence="8" id="KW-0479">Metal-binding</keyword>
<keyword evidence="16" id="KW-0175">Coiled coil</keyword>
<evidence type="ECO:0000256" key="10">
    <source>
        <dbReference type="ARBA" id="ARBA00022777"/>
    </source>
</evidence>
<accession>A0A1V9XX20</accession>
<dbReference type="InterPro" id="IPR017441">
    <property type="entry name" value="Protein_kinase_ATP_BS"/>
</dbReference>
<sequence>MASLGAGGADPELLFSKQERIGKGSFGEVFKGIERKSQRVVAIKIIDLEEAEDEIEDIQQEIQVLSQCDSAYVTRYFGSYLRASKLWIIMEYLGGGSALDLMKAARFEELHIAIILREVLKGLEYLHNERKLHRDIKAANVLLSEQGDVKLADFGVAGQLTSTTSKRNTFVGTPFWMAPEVIKQSAYDAKADIWSLGITAIELAKGEPPNSELHPMRVLFLIPKNNPPQLTGNYTKPFKEFVEACLNKEPENRPSARDLLKHPFVRKAKKNSYLIDLIDKYKMWRANGGESNVDSDNDSDNGNEHHPHFNGGGGSDGNDIDAGGTWKSLRWDLGTIKNPAPPIAAPSSPLTPPESASPGPISAKTEIKTLQQQHQQQQKQHHGQRDGAPPFRELRENGPNGPRIGNRHSVGSGMASPDRVLPTAAPLTGHNPLGGLSPMHSPPGLPLRSPTRQNLPASDKIGPASLGSPLKGVSAGSPTGNSIGVAEKAGGPKVMISPVKEKQIPLVSKLDKGERERIERLERERERLGPLGGPVASPVKERPNDRSVASPMRDRDHRERDRPLVSSQSHLATPSHPTKVVPPPTKTSVLSGKPIVPILSSVERRQNTSKAVLDEFRTDLERAELACPGVSGLFLKEVLTRLLPPHTPAYKIDELLYNVQPM</sequence>
<evidence type="ECO:0000256" key="16">
    <source>
        <dbReference type="SAM" id="Coils"/>
    </source>
</evidence>
<evidence type="ECO:0000256" key="4">
    <source>
        <dbReference type="ARBA" id="ARBA00012513"/>
    </source>
</evidence>
<feature type="binding site" evidence="15">
    <location>
        <position position="44"/>
    </location>
    <ligand>
        <name>ATP</name>
        <dbReference type="ChEBI" id="CHEBI:30616"/>
    </ligand>
</feature>
<keyword evidence="11 15" id="KW-0067">ATP-binding</keyword>
<dbReference type="InterPro" id="IPR000719">
    <property type="entry name" value="Prot_kinase_dom"/>
</dbReference>
<dbReference type="PROSITE" id="PS00107">
    <property type="entry name" value="PROTEIN_KINASE_ATP"/>
    <property type="match status" value="1"/>
</dbReference>
<evidence type="ECO:0000256" key="2">
    <source>
        <dbReference type="ARBA" id="ARBA00004496"/>
    </source>
</evidence>
<name>A0A1V9XX20_9ACAR</name>
<dbReference type="CDD" id="cd06609">
    <property type="entry name" value="STKc_MST3_like"/>
    <property type="match status" value="1"/>
</dbReference>
<evidence type="ECO:0000313" key="20">
    <source>
        <dbReference type="Proteomes" id="UP000192247"/>
    </source>
</evidence>
<comment type="cofactor">
    <cofactor evidence="1">
        <name>Mg(2+)</name>
        <dbReference type="ChEBI" id="CHEBI:18420"/>
    </cofactor>
</comment>
<dbReference type="AlphaFoldDB" id="A0A1V9XX20"/>
<dbReference type="PANTHER" id="PTHR48012:SF10">
    <property type="entry name" value="FI20177P1"/>
    <property type="match status" value="1"/>
</dbReference>
<evidence type="ECO:0000256" key="13">
    <source>
        <dbReference type="ARBA" id="ARBA00047899"/>
    </source>
</evidence>
<dbReference type="Gene3D" id="1.10.12.70">
    <property type="match status" value="1"/>
</dbReference>
<proteinExistence type="inferred from homology"/>
<dbReference type="Gene3D" id="1.10.510.10">
    <property type="entry name" value="Transferase(Phosphotransferase) domain 1"/>
    <property type="match status" value="1"/>
</dbReference>
<dbReference type="EMBL" id="MNPL01002699">
    <property type="protein sequence ID" value="OQR78045.1"/>
    <property type="molecule type" value="Genomic_DNA"/>
</dbReference>
<evidence type="ECO:0000256" key="7">
    <source>
        <dbReference type="ARBA" id="ARBA00022679"/>
    </source>
</evidence>
<evidence type="ECO:0000256" key="1">
    <source>
        <dbReference type="ARBA" id="ARBA00001946"/>
    </source>
</evidence>
<evidence type="ECO:0000256" key="9">
    <source>
        <dbReference type="ARBA" id="ARBA00022741"/>
    </source>
</evidence>
<evidence type="ECO:0000256" key="3">
    <source>
        <dbReference type="ARBA" id="ARBA00008874"/>
    </source>
</evidence>
<dbReference type="Gene3D" id="3.30.200.20">
    <property type="entry name" value="Phosphorylase Kinase, domain 1"/>
    <property type="match status" value="1"/>
</dbReference>
<protein>
    <recommendedName>
        <fullName evidence="4">non-specific serine/threonine protein kinase</fullName>
        <ecNumber evidence="4">2.7.11.1</ecNumber>
    </recommendedName>
</protein>
<evidence type="ECO:0000259" key="18">
    <source>
        <dbReference type="PROSITE" id="PS50011"/>
    </source>
</evidence>
<dbReference type="GO" id="GO:0005737">
    <property type="term" value="C:cytoplasm"/>
    <property type="evidence" value="ECO:0007669"/>
    <property type="project" value="UniProtKB-SubCell"/>
</dbReference>
<keyword evidence="20" id="KW-1185">Reference proteome</keyword>
<comment type="similarity">
    <text evidence="3">Belongs to the protein kinase superfamily. STE Ser/Thr protein kinase family. STE20 subfamily.</text>
</comment>
<feature type="region of interest" description="Disordered" evidence="17">
    <location>
        <begin position="290"/>
        <end position="323"/>
    </location>
</feature>
<dbReference type="GO" id="GO:0004674">
    <property type="term" value="F:protein serine/threonine kinase activity"/>
    <property type="evidence" value="ECO:0007669"/>
    <property type="project" value="UniProtKB-KW"/>
</dbReference>
<comment type="subcellular location">
    <subcellularLocation>
        <location evidence="2">Cytoplasm</location>
    </subcellularLocation>
</comment>
<keyword evidence="5" id="KW-0963">Cytoplasm</keyword>
<evidence type="ECO:0000313" key="19">
    <source>
        <dbReference type="EMBL" id="OQR78045.1"/>
    </source>
</evidence>
<dbReference type="OrthoDB" id="8693905at2759"/>
<dbReference type="FunFam" id="3.30.200.20:FF:000092">
    <property type="entry name" value="Serine/threonine-protein kinase 24"/>
    <property type="match status" value="1"/>
</dbReference>
<gene>
    <name evidence="19" type="ORF">BIW11_00363</name>
</gene>
<evidence type="ECO:0000256" key="11">
    <source>
        <dbReference type="ARBA" id="ARBA00022840"/>
    </source>
</evidence>
<keyword evidence="6" id="KW-0723">Serine/threonine-protein kinase</keyword>
<feature type="region of interest" description="Disordered" evidence="17">
    <location>
        <begin position="522"/>
        <end position="588"/>
    </location>
</feature>
<reference evidence="19 20" key="1">
    <citation type="journal article" date="2017" name="Gigascience">
        <title>Draft genome of the honey bee ectoparasitic mite, Tropilaelaps mercedesae, is shaped by the parasitic life history.</title>
        <authorList>
            <person name="Dong X."/>
            <person name="Armstrong S.D."/>
            <person name="Xia D."/>
            <person name="Makepeace B.L."/>
            <person name="Darby A.C."/>
            <person name="Kadowaki T."/>
        </authorList>
    </citation>
    <scope>NUCLEOTIDE SEQUENCE [LARGE SCALE GENOMIC DNA]</scope>
    <source>
        <strain evidence="19">Wuxi-XJTLU</strain>
    </source>
</reference>
<dbReference type="STRING" id="418985.A0A1V9XX20"/>
<feature type="compositionally biased region" description="Pro residues" evidence="17">
    <location>
        <begin position="339"/>
        <end position="352"/>
    </location>
</feature>
<evidence type="ECO:0000256" key="17">
    <source>
        <dbReference type="SAM" id="MobiDB-lite"/>
    </source>
</evidence>
<dbReference type="InterPro" id="IPR011009">
    <property type="entry name" value="Kinase-like_dom_sf"/>
</dbReference>
<evidence type="ECO:0000256" key="5">
    <source>
        <dbReference type="ARBA" id="ARBA00022490"/>
    </source>
</evidence>
<dbReference type="PROSITE" id="PS50011">
    <property type="entry name" value="PROTEIN_KINASE_DOM"/>
    <property type="match status" value="1"/>
</dbReference>
<keyword evidence="7" id="KW-0808">Transferase</keyword>
<comment type="catalytic activity">
    <reaction evidence="14">
        <text>L-seryl-[protein] + ATP = O-phospho-L-seryl-[protein] + ADP + H(+)</text>
        <dbReference type="Rhea" id="RHEA:17989"/>
        <dbReference type="Rhea" id="RHEA-COMP:9863"/>
        <dbReference type="Rhea" id="RHEA-COMP:11604"/>
        <dbReference type="ChEBI" id="CHEBI:15378"/>
        <dbReference type="ChEBI" id="CHEBI:29999"/>
        <dbReference type="ChEBI" id="CHEBI:30616"/>
        <dbReference type="ChEBI" id="CHEBI:83421"/>
        <dbReference type="ChEBI" id="CHEBI:456216"/>
        <dbReference type="EC" id="2.7.11.1"/>
    </reaction>
</comment>
<dbReference type="SMART" id="SM00220">
    <property type="entry name" value="S_TKc"/>
    <property type="match status" value="1"/>
</dbReference>
<feature type="compositionally biased region" description="Basic and acidic residues" evidence="17">
    <location>
        <begin position="552"/>
        <end position="563"/>
    </location>
</feature>
<dbReference type="Proteomes" id="UP000192247">
    <property type="component" value="Unassembled WGS sequence"/>
</dbReference>
<feature type="region of interest" description="Disordered" evidence="17">
    <location>
        <begin position="337"/>
        <end position="486"/>
    </location>
</feature>
<dbReference type="Pfam" id="PF00069">
    <property type="entry name" value="Pkinase"/>
    <property type="match status" value="1"/>
</dbReference>
<evidence type="ECO:0000256" key="6">
    <source>
        <dbReference type="ARBA" id="ARBA00022527"/>
    </source>
</evidence>
<organism evidence="19 20">
    <name type="scientific">Tropilaelaps mercedesae</name>
    <dbReference type="NCBI Taxonomy" id="418985"/>
    <lineage>
        <taxon>Eukaryota</taxon>
        <taxon>Metazoa</taxon>
        <taxon>Ecdysozoa</taxon>
        <taxon>Arthropoda</taxon>
        <taxon>Chelicerata</taxon>
        <taxon>Arachnida</taxon>
        <taxon>Acari</taxon>
        <taxon>Parasitiformes</taxon>
        <taxon>Mesostigmata</taxon>
        <taxon>Gamasina</taxon>
        <taxon>Dermanyssoidea</taxon>
        <taxon>Laelapidae</taxon>
        <taxon>Tropilaelaps</taxon>
    </lineage>
</organism>
<comment type="caution">
    <text evidence="19">The sequence shown here is derived from an EMBL/GenBank/DDBJ whole genome shotgun (WGS) entry which is preliminary data.</text>
</comment>
<evidence type="ECO:0000256" key="14">
    <source>
        <dbReference type="ARBA" id="ARBA00048679"/>
    </source>
</evidence>